<dbReference type="InterPro" id="IPR013767">
    <property type="entry name" value="PAS_fold"/>
</dbReference>
<dbReference type="SMART" id="SM00086">
    <property type="entry name" value="PAC"/>
    <property type="match status" value="1"/>
</dbReference>
<keyword evidence="2" id="KW-0175">Coiled coil</keyword>
<dbReference type="InterPro" id="IPR035965">
    <property type="entry name" value="PAS-like_dom_sf"/>
</dbReference>
<feature type="modified residue" description="4-aspartylphosphate" evidence="1">
    <location>
        <position position="59"/>
    </location>
</feature>
<feature type="domain" description="PAS" evidence="4">
    <location>
        <begin position="142"/>
        <end position="212"/>
    </location>
</feature>
<feature type="domain" description="PAC" evidence="5">
    <location>
        <begin position="215"/>
        <end position="267"/>
    </location>
</feature>
<dbReference type="GO" id="GO:0000160">
    <property type="term" value="P:phosphorelay signal transduction system"/>
    <property type="evidence" value="ECO:0007669"/>
    <property type="project" value="InterPro"/>
</dbReference>
<reference evidence="7 8" key="1">
    <citation type="journal article" date="2018" name="J. Microbiol.">
        <title>Baekduia soli gen. nov., sp. nov., a novel bacterium isolated from the soil of Baekdu Mountain and proposal of a novel family name, Baekduiaceae fam. nov.</title>
        <authorList>
            <person name="An D.S."/>
            <person name="Siddiqi M.Z."/>
            <person name="Kim K.H."/>
            <person name="Yu H.S."/>
            <person name="Im W.T."/>
        </authorList>
    </citation>
    <scope>NUCLEOTIDE SEQUENCE [LARGE SCALE GENOMIC DNA]</scope>
    <source>
        <strain evidence="7 8">BR7-21</strain>
    </source>
</reference>
<dbReference type="InterPro" id="IPR001610">
    <property type="entry name" value="PAC"/>
</dbReference>
<feature type="domain" description="Response regulatory" evidence="3">
    <location>
        <begin position="7"/>
        <end position="124"/>
    </location>
</feature>
<dbReference type="Gene3D" id="3.40.50.2300">
    <property type="match status" value="1"/>
</dbReference>
<dbReference type="InterPro" id="IPR050469">
    <property type="entry name" value="Diguanylate_Cyclase"/>
</dbReference>
<dbReference type="InterPro" id="IPR000700">
    <property type="entry name" value="PAS-assoc_C"/>
</dbReference>
<dbReference type="RefSeq" id="WP_146915379.1">
    <property type="nucleotide sequence ID" value="NZ_CP042430.1"/>
</dbReference>
<dbReference type="EMBL" id="CP042430">
    <property type="protein sequence ID" value="QEC46314.1"/>
    <property type="molecule type" value="Genomic_DNA"/>
</dbReference>
<dbReference type="SMART" id="SM00091">
    <property type="entry name" value="PAS"/>
    <property type="match status" value="1"/>
</dbReference>
<gene>
    <name evidence="7" type="ORF">FSW04_01125</name>
</gene>
<dbReference type="CDD" id="cd00130">
    <property type="entry name" value="PAS"/>
    <property type="match status" value="1"/>
</dbReference>
<dbReference type="Pfam" id="PF00072">
    <property type="entry name" value="Response_reg"/>
    <property type="match status" value="1"/>
</dbReference>
<proteinExistence type="predicted"/>
<dbReference type="Gene3D" id="3.30.450.20">
    <property type="entry name" value="PAS domain"/>
    <property type="match status" value="1"/>
</dbReference>
<dbReference type="SUPFAM" id="SSF55785">
    <property type="entry name" value="PYP-like sensor domain (PAS domain)"/>
    <property type="match status" value="1"/>
</dbReference>
<dbReference type="SUPFAM" id="SSF55781">
    <property type="entry name" value="GAF domain-like"/>
    <property type="match status" value="1"/>
</dbReference>
<dbReference type="InterPro" id="IPR029787">
    <property type="entry name" value="Nucleotide_cyclase"/>
</dbReference>
<dbReference type="InterPro" id="IPR043128">
    <property type="entry name" value="Rev_trsase/Diguanyl_cyclase"/>
</dbReference>
<dbReference type="PROSITE" id="PS50113">
    <property type="entry name" value="PAC"/>
    <property type="match status" value="1"/>
</dbReference>
<dbReference type="Pfam" id="PF00989">
    <property type="entry name" value="PAS"/>
    <property type="match status" value="1"/>
</dbReference>
<dbReference type="KEGG" id="bsol:FSW04_01125"/>
<dbReference type="PANTHER" id="PTHR45138">
    <property type="entry name" value="REGULATORY COMPONENTS OF SENSORY TRANSDUCTION SYSTEM"/>
    <property type="match status" value="1"/>
</dbReference>
<evidence type="ECO:0000256" key="2">
    <source>
        <dbReference type="SAM" id="Coils"/>
    </source>
</evidence>
<feature type="coiled-coil region" evidence="2">
    <location>
        <begin position="258"/>
        <end position="285"/>
    </location>
</feature>
<evidence type="ECO:0000259" key="5">
    <source>
        <dbReference type="PROSITE" id="PS50113"/>
    </source>
</evidence>
<evidence type="ECO:0000313" key="7">
    <source>
        <dbReference type="EMBL" id="QEC46314.1"/>
    </source>
</evidence>
<organism evidence="7 8">
    <name type="scientific">Baekduia soli</name>
    <dbReference type="NCBI Taxonomy" id="496014"/>
    <lineage>
        <taxon>Bacteria</taxon>
        <taxon>Bacillati</taxon>
        <taxon>Actinomycetota</taxon>
        <taxon>Thermoleophilia</taxon>
        <taxon>Solirubrobacterales</taxon>
        <taxon>Baekduiaceae</taxon>
        <taxon>Baekduia</taxon>
    </lineage>
</organism>
<dbReference type="InterPro" id="IPR001789">
    <property type="entry name" value="Sig_transdc_resp-reg_receiver"/>
</dbReference>
<dbReference type="InterPro" id="IPR000014">
    <property type="entry name" value="PAS"/>
</dbReference>
<dbReference type="Pfam" id="PF00990">
    <property type="entry name" value="GGDEF"/>
    <property type="match status" value="1"/>
</dbReference>
<keyword evidence="8" id="KW-1185">Reference proteome</keyword>
<evidence type="ECO:0000259" key="3">
    <source>
        <dbReference type="PROSITE" id="PS50110"/>
    </source>
</evidence>
<sequence>MAEPSASIVLVEDSLPYARLVSLLLADAVPGGIEVRHHERLAAAVDDLRARDADAVLLDLSLPDASGLEGLATLTDAGVTCPVLVLSGHDDDALALDAIGAGAQDYLVKGNAASVPAFVRAIRFAVARRRAQERTEDLLRAREDRWRTLTHLAPVGIMEIDDRGRCVFANDWVCELTGFRGPALLDQGWREAVHPADRATLETSWRAAAAGDGEFSMEMRFAAPDGTVRWAHATGVLLRDPWGSAAGWLGTLIDVSAQRRAREELHEAEQALRRQQADVLALSALARDASTAQDPVPALCAGACEVLGAEDAELLTGDEGDAGAEACELRRPVVRGGEHLGVLRVRWPGGAPAPGAREETLVELVAAELGAAVQRRRLLDQLRDLARTDPLTGLANRRLWDDRLGVELARADRSGLPLCVAALDLDRFKPYNDHHGHQAGDRLLVELAEGWRALLRGADLLARLGGDEFAVLLPDCDLGCAEGIVIRLQEATPGEIACSAGLVVRTAGEPADALLARADAALYAAKADGLGGVRRG</sequence>
<dbReference type="NCBIfam" id="TIGR00254">
    <property type="entry name" value="GGDEF"/>
    <property type="match status" value="1"/>
</dbReference>
<dbReference type="OrthoDB" id="23692at2"/>
<dbReference type="GO" id="GO:0052621">
    <property type="term" value="F:diguanylate cyclase activity"/>
    <property type="evidence" value="ECO:0007669"/>
    <property type="project" value="TreeGrafter"/>
</dbReference>
<accession>A0A5B8U020</accession>
<dbReference type="SUPFAM" id="SSF55073">
    <property type="entry name" value="Nucleotide cyclase"/>
    <property type="match status" value="1"/>
</dbReference>
<evidence type="ECO:0000256" key="1">
    <source>
        <dbReference type="PROSITE-ProRule" id="PRU00169"/>
    </source>
</evidence>
<dbReference type="PANTHER" id="PTHR45138:SF9">
    <property type="entry name" value="DIGUANYLATE CYCLASE DGCM-RELATED"/>
    <property type="match status" value="1"/>
</dbReference>
<name>A0A5B8U020_9ACTN</name>
<dbReference type="InterPro" id="IPR000160">
    <property type="entry name" value="GGDEF_dom"/>
</dbReference>
<dbReference type="InterPro" id="IPR011006">
    <property type="entry name" value="CheY-like_superfamily"/>
</dbReference>
<dbReference type="SUPFAM" id="SSF52172">
    <property type="entry name" value="CheY-like"/>
    <property type="match status" value="1"/>
</dbReference>
<dbReference type="SMART" id="SM00448">
    <property type="entry name" value="REC"/>
    <property type="match status" value="1"/>
</dbReference>
<protein>
    <submittedName>
        <fullName evidence="7">Diguanylate cyclase</fullName>
    </submittedName>
</protein>
<dbReference type="PROSITE" id="PS50887">
    <property type="entry name" value="GGDEF"/>
    <property type="match status" value="1"/>
</dbReference>
<dbReference type="PROSITE" id="PS50110">
    <property type="entry name" value="RESPONSE_REGULATORY"/>
    <property type="match status" value="1"/>
</dbReference>
<dbReference type="CDD" id="cd01949">
    <property type="entry name" value="GGDEF"/>
    <property type="match status" value="1"/>
</dbReference>
<evidence type="ECO:0000259" key="6">
    <source>
        <dbReference type="PROSITE" id="PS50887"/>
    </source>
</evidence>
<feature type="domain" description="GGDEF" evidence="6">
    <location>
        <begin position="416"/>
        <end position="536"/>
    </location>
</feature>
<dbReference type="Proteomes" id="UP000321805">
    <property type="component" value="Chromosome"/>
</dbReference>
<dbReference type="GO" id="GO:0006355">
    <property type="term" value="P:regulation of DNA-templated transcription"/>
    <property type="evidence" value="ECO:0007669"/>
    <property type="project" value="InterPro"/>
</dbReference>
<evidence type="ECO:0000313" key="8">
    <source>
        <dbReference type="Proteomes" id="UP000321805"/>
    </source>
</evidence>
<dbReference type="AlphaFoldDB" id="A0A5B8U020"/>
<evidence type="ECO:0000259" key="4">
    <source>
        <dbReference type="PROSITE" id="PS50112"/>
    </source>
</evidence>
<dbReference type="Gene3D" id="3.30.70.270">
    <property type="match status" value="1"/>
</dbReference>
<dbReference type="SMART" id="SM00267">
    <property type="entry name" value="GGDEF"/>
    <property type="match status" value="1"/>
</dbReference>
<keyword evidence="1" id="KW-0597">Phosphoprotein</keyword>
<dbReference type="PROSITE" id="PS50112">
    <property type="entry name" value="PAS"/>
    <property type="match status" value="1"/>
</dbReference>
<dbReference type="NCBIfam" id="TIGR00229">
    <property type="entry name" value="sensory_box"/>
    <property type="match status" value="1"/>
</dbReference>